<dbReference type="Pfam" id="PF01553">
    <property type="entry name" value="Acyltransferase"/>
    <property type="match status" value="1"/>
</dbReference>
<dbReference type="PANTHER" id="PTHR10434:SF11">
    <property type="entry name" value="1-ACYL-SN-GLYCEROL-3-PHOSPHATE ACYLTRANSFERASE"/>
    <property type="match status" value="1"/>
</dbReference>
<reference evidence="5" key="1">
    <citation type="journal article" date="2019" name="Int. J. Syst. Evol. Microbiol.">
        <title>The Global Catalogue of Microorganisms (GCM) 10K type strain sequencing project: providing services to taxonomists for standard genome sequencing and annotation.</title>
        <authorList>
            <consortium name="The Broad Institute Genomics Platform"/>
            <consortium name="The Broad Institute Genome Sequencing Center for Infectious Disease"/>
            <person name="Wu L."/>
            <person name="Ma J."/>
        </authorList>
    </citation>
    <scope>NUCLEOTIDE SEQUENCE [LARGE SCALE GENOMIC DNA]</scope>
    <source>
        <strain evidence="5">CCUG 46385</strain>
    </source>
</reference>
<gene>
    <name evidence="4" type="ORF">ACFO4R_05220</name>
</gene>
<organism evidence="4 5">
    <name type="scientific">Filifactor villosus</name>
    <dbReference type="NCBI Taxonomy" id="29374"/>
    <lineage>
        <taxon>Bacteria</taxon>
        <taxon>Bacillati</taxon>
        <taxon>Bacillota</taxon>
        <taxon>Clostridia</taxon>
        <taxon>Peptostreptococcales</taxon>
        <taxon>Filifactoraceae</taxon>
        <taxon>Filifactor</taxon>
    </lineage>
</organism>
<sequence length="185" mass="20657">MYTLMRGLFKPIGMIFYRLKVVGIENIPPAGAAILAANHGSIKDPVFVAIAVKRRINFLGKDQLFKTKISKWFFDSLGVLPVKRDNNDIAVLRASLRALKQESLLGIFPQGTRVDKGEASQAKTGVALLAVKSHCPIVPITIDATYRLFGRNRLIIHKPYYPSSDKSYEEISDEVMKIIENGDRI</sequence>
<proteinExistence type="predicted"/>
<keyword evidence="2 4" id="KW-0012">Acyltransferase</keyword>
<evidence type="ECO:0000259" key="3">
    <source>
        <dbReference type="SMART" id="SM00563"/>
    </source>
</evidence>
<dbReference type="PANTHER" id="PTHR10434">
    <property type="entry name" value="1-ACYL-SN-GLYCEROL-3-PHOSPHATE ACYLTRANSFERASE"/>
    <property type="match status" value="1"/>
</dbReference>
<evidence type="ECO:0000256" key="2">
    <source>
        <dbReference type="ARBA" id="ARBA00023315"/>
    </source>
</evidence>
<accession>A0ABV9QP44</accession>
<dbReference type="InterPro" id="IPR002123">
    <property type="entry name" value="Plipid/glycerol_acylTrfase"/>
</dbReference>
<name>A0ABV9QP44_9FIRM</name>
<dbReference type="SUPFAM" id="SSF69593">
    <property type="entry name" value="Glycerol-3-phosphate (1)-acyltransferase"/>
    <property type="match status" value="1"/>
</dbReference>
<evidence type="ECO:0000313" key="5">
    <source>
        <dbReference type="Proteomes" id="UP001595916"/>
    </source>
</evidence>
<keyword evidence="5" id="KW-1185">Reference proteome</keyword>
<dbReference type="RefSeq" id="WP_379787989.1">
    <property type="nucleotide sequence ID" value="NZ_JBHSHL010000015.1"/>
</dbReference>
<evidence type="ECO:0000256" key="1">
    <source>
        <dbReference type="ARBA" id="ARBA00022679"/>
    </source>
</evidence>
<dbReference type="GO" id="GO:0016746">
    <property type="term" value="F:acyltransferase activity"/>
    <property type="evidence" value="ECO:0007669"/>
    <property type="project" value="UniProtKB-KW"/>
</dbReference>
<evidence type="ECO:0000313" key="4">
    <source>
        <dbReference type="EMBL" id="MFC4804479.1"/>
    </source>
</evidence>
<dbReference type="SMART" id="SM00563">
    <property type="entry name" value="PlsC"/>
    <property type="match status" value="1"/>
</dbReference>
<keyword evidence="1" id="KW-0808">Transferase</keyword>
<dbReference type="Proteomes" id="UP001595916">
    <property type="component" value="Unassembled WGS sequence"/>
</dbReference>
<comment type="caution">
    <text evidence="4">The sequence shown here is derived from an EMBL/GenBank/DDBJ whole genome shotgun (WGS) entry which is preliminary data.</text>
</comment>
<protein>
    <submittedName>
        <fullName evidence="4">Lysophospholipid acyltransferase family protein</fullName>
    </submittedName>
</protein>
<dbReference type="EMBL" id="JBHSHL010000015">
    <property type="protein sequence ID" value="MFC4804479.1"/>
    <property type="molecule type" value="Genomic_DNA"/>
</dbReference>
<feature type="domain" description="Phospholipid/glycerol acyltransferase" evidence="3">
    <location>
        <begin position="33"/>
        <end position="145"/>
    </location>
</feature>
<dbReference type="CDD" id="cd07989">
    <property type="entry name" value="LPLAT_AGPAT-like"/>
    <property type="match status" value="1"/>
</dbReference>